<organism evidence="2 3">
    <name type="scientific">Runella rosea</name>
    <dbReference type="NCBI Taxonomy" id="2259595"/>
    <lineage>
        <taxon>Bacteria</taxon>
        <taxon>Pseudomonadati</taxon>
        <taxon>Bacteroidota</taxon>
        <taxon>Cytophagia</taxon>
        <taxon>Cytophagales</taxon>
        <taxon>Spirosomataceae</taxon>
        <taxon>Runella</taxon>
    </lineage>
</organism>
<keyword evidence="1" id="KW-0472">Membrane</keyword>
<feature type="transmembrane region" description="Helical" evidence="1">
    <location>
        <begin position="181"/>
        <end position="203"/>
    </location>
</feature>
<sequence length="244" mass="26246">MKTLGNYFIFLGSLLSNREKFRVYVKLVFDECIEIGTNSVFIVSIVATFLGAVTCVQTADNLVSPFVPNYIISLIVRDSSILEFAPTITCVVLSGKVGSHIAGGLGTMRITEQIDALEVMGINSISYLVLPKIIASVITFPMLVILSGFLSIFGGYLAGIATNVISPEDYIIGLRSDFRPFNIPFAIIKSVVFAFLITSISSFKGYFTRGGALEVGQASTAAVTNSCIAVLIADYLLAQLLLLD</sequence>
<evidence type="ECO:0000313" key="3">
    <source>
        <dbReference type="Proteomes" id="UP000251993"/>
    </source>
</evidence>
<dbReference type="Pfam" id="PF02405">
    <property type="entry name" value="MlaE"/>
    <property type="match status" value="1"/>
</dbReference>
<dbReference type="RefSeq" id="WP_114069799.1">
    <property type="nucleotide sequence ID" value="NZ_CP030850.1"/>
</dbReference>
<dbReference type="GO" id="GO:0043190">
    <property type="term" value="C:ATP-binding cassette (ABC) transporter complex"/>
    <property type="evidence" value="ECO:0007669"/>
    <property type="project" value="InterPro"/>
</dbReference>
<reference evidence="2 3" key="1">
    <citation type="submission" date="2018-07" db="EMBL/GenBank/DDBJ databases">
        <title>Genome sequencing of Runella.</title>
        <authorList>
            <person name="Baek M.-G."/>
            <person name="Yi H."/>
        </authorList>
    </citation>
    <scope>NUCLEOTIDE SEQUENCE [LARGE SCALE GENOMIC DNA]</scope>
    <source>
        <strain evidence="2 3">HYN0085</strain>
    </source>
</reference>
<evidence type="ECO:0000256" key="1">
    <source>
        <dbReference type="SAM" id="Phobius"/>
    </source>
</evidence>
<keyword evidence="3" id="KW-1185">Reference proteome</keyword>
<gene>
    <name evidence="2" type="ORF">DR864_26530</name>
</gene>
<protein>
    <submittedName>
        <fullName evidence="2">ABC transporter permease</fullName>
    </submittedName>
</protein>
<feature type="transmembrane region" description="Helical" evidence="1">
    <location>
        <begin position="133"/>
        <end position="160"/>
    </location>
</feature>
<dbReference type="OrthoDB" id="9810518at2"/>
<evidence type="ECO:0000313" key="2">
    <source>
        <dbReference type="EMBL" id="AXE21036.1"/>
    </source>
</evidence>
<keyword evidence="1" id="KW-0812">Transmembrane</keyword>
<dbReference type="PANTHER" id="PTHR30188">
    <property type="entry name" value="ABC TRANSPORTER PERMEASE PROTEIN-RELATED"/>
    <property type="match status" value="1"/>
</dbReference>
<keyword evidence="1" id="KW-1133">Transmembrane helix</keyword>
<dbReference type="PANTHER" id="PTHR30188:SF4">
    <property type="entry name" value="PROTEIN TRIGALACTOSYLDIACYLGLYCEROL 1, CHLOROPLASTIC"/>
    <property type="match status" value="1"/>
</dbReference>
<dbReference type="GO" id="GO:0005548">
    <property type="term" value="F:phospholipid transporter activity"/>
    <property type="evidence" value="ECO:0007669"/>
    <property type="project" value="TreeGrafter"/>
</dbReference>
<accession>A0A344TQW5</accession>
<dbReference type="KEGG" id="run:DR864_26530"/>
<dbReference type="InterPro" id="IPR030802">
    <property type="entry name" value="Permease_MalE"/>
</dbReference>
<name>A0A344TQW5_9BACT</name>
<proteinExistence type="predicted"/>
<dbReference type="EMBL" id="CP030850">
    <property type="protein sequence ID" value="AXE21036.1"/>
    <property type="molecule type" value="Genomic_DNA"/>
</dbReference>
<dbReference type="AlphaFoldDB" id="A0A344TQW5"/>
<feature type="transmembrane region" description="Helical" evidence="1">
    <location>
        <begin position="223"/>
        <end position="243"/>
    </location>
</feature>
<dbReference type="Proteomes" id="UP000251993">
    <property type="component" value="Chromosome"/>
</dbReference>